<name>A0A7S2EHV8_9STRA</name>
<dbReference type="EMBL" id="HBGN01023068">
    <property type="protein sequence ID" value="CAD9337324.1"/>
    <property type="molecule type" value="Transcribed_RNA"/>
</dbReference>
<dbReference type="PANTHER" id="PTHR13767">
    <property type="entry name" value="TRNA-PSEUDOURIDINE SYNTHASE"/>
    <property type="match status" value="1"/>
</dbReference>
<dbReference type="Gene3D" id="3.30.2350.10">
    <property type="entry name" value="Pseudouridine synthase"/>
    <property type="match status" value="1"/>
</dbReference>
<dbReference type="GO" id="GO:0006400">
    <property type="term" value="P:tRNA modification"/>
    <property type="evidence" value="ECO:0007669"/>
    <property type="project" value="TreeGrafter"/>
</dbReference>
<dbReference type="InterPro" id="IPR020103">
    <property type="entry name" value="PsdUridine_synth_cat_dom_sf"/>
</dbReference>
<dbReference type="GO" id="GO:0005634">
    <property type="term" value="C:nucleus"/>
    <property type="evidence" value="ECO:0007669"/>
    <property type="project" value="TreeGrafter"/>
</dbReference>
<proteinExistence type="predicted"/>
<dbReference type="GO" id="GO:1990481">
    <property type="term" value="P:mRNA pseudouridine synthesis"/>
    <property type="evidence" value="ECO:0007669"/>
    <property type="project" value="TreeGrafter"/>
</dbReference>
<dbReference type="InterPro" id="IPR032819">
    <property type="entry name" value="TruB_C"/>
</dbReference>
<dbReference type="Pfam" id="PF16198">
    <property type="entry name" value="TruB_C_2"/>
    <property type="match status" value="1"/>
</dbReference>
<dbReference type="SUPFAM" id="SSF55120">
    <property type="entry name" value="Pseudouridine synthase"/>
    <property type="match status" value="1"/>
</dbReference>
<accession>A0A7S2EHV8</accession>
<dbReference type="GO" id="GO:0009982">
    <property type="term" value="F:pseudouridine synthase activity"/>
    <property type="evidence" value="ECO:0007669"/>
    <property type="project" value="InterPro"/>
</dbReference>
<sequence>MPEIMKQGELDEEMDDETKQQLKEQQSLINTYQNLYKPFGLQTYCGGGTYIRSLVRDIGRDLGTYATMISLVRTKQGPFELEHCLDKEDWNADKIYECIRASEKLFLDEEEEEEEES</sequence>
<gene>
    <name evidence="3" type="ORF">DBRI1063_LOCUS14726</name>
</gene>
<dbReference type="AlphaFoldDB" id="A0A7S2EHV8"/>
<reference evidence="3" key="1">
    <citation type="submission" date="2021-01" db="EMBL/GenBank/DDBJ databases">
        <authorList>
            <person name="Corre E."/>
            <person name="Pelletier E."/>
            <person name="Niang G."/>
            <person name="Scheremetjew M."/>
            <person name="Finn R."/>
            <person name="Kale V."/>
            <person name="Holt S."/>
            <person name="Cochrane G."/>
            <person name="Meng A."/>
            <person name="Brown T."/>
            <person name="Cohen L."/>
        </authorList>
    </citation>
    <scope>NUCLEOTIDE SEQUENCE</scope>
    <source>
        <strain evidence="3">Pop2</strain>
    </source>
</reference>
<evidence type="ECO:0000256" key="1">
    <source>
        <dbReference type="SAM" id="MobiDB-lite"/>
    </source>
</evidence>
<evidence type="ECO:0000259" key="2">
    <source>
        <dbReference type="Pfam" id="PF16198"/>
    </source>
</evidence>
<dbReference type="PANTHER" id="PTHR13767:SF2">
    <property type="entry name" value="PSEUDOURIDYLATE SYNTHASE TRUB1"/>
    <property type="match status" value="1"/>
</dbReference>
<dbReference type="GO" id="GO:0003723">
    <property type="term" value="F:RNA binding"/>
    <property type="evidence" value="ECO:0007669"/>
    <property type="project" value="InterPro"/>
</dbReference>
<feature type="region of interest" description="Disordered" evidence="1">
    <location>
        <begin position="1"/>
        <end position="23"/>
    </location>
</feature>
<feature type="domain" description="tRNA pseudouridylate synthase B C-terminal" evidence="2">
    <location>
        <begin position="52"/>
        <end position="89"/>
    </location>
</feature>
<protein>
    <recommendedName>
        <fullName evidence="2">tRNA pseudouridylate synthase B C-terminal domain-containing protein</fullName>
    </recommendedName>
</protein>
<dbReference type="InterPro" id="IPR014780">
    <property type="entry name" value="tRNA_psdUridine_synth_TruB"/>
</dbReference>
<evidence type="ECO:0000313" key="3">
    <source>
        <dbReference type="EMBL" id="CAD9337324.1"/>
    </source>
</evidence>
<organism evidence="3">
    <name type="scientific">Ditylum brightwellii</name>
    <dbReference type="NCBI Taxonomy" id="49249"/>
    <lineage>
        <taxon>Eukaryota</taxon>
        <taxon>Sar</taxon>
        <taxon>Stramenopiles</taxon>
        <taxon>Ochrophyta</taxon>
        <taxon>Bacillariophyta</taxon>
        <taxon>Mediophyceae</taxon>
        <taxon>Lithodesmiophycidae</taxon>
        <taxon>Lithodesmiales</taxon>
        <taxon>Lithodesmiaceae</taxon>
        <taxon>Ditylum</taxon>
    </lineage>
</organism>